<evidence type="ECO:0000313" key="10">
    <source>
        <dbReference type="Proteomes" id="UP000027466"/>
    </source>
</evidence>
<evidence type="ECO:0000256" key="4">
    <source>
        <dbReference type="ARBA" id="ARBA00023004"/>
    </source>
</evidence>
<keyword evidence="6" id="KW-0274">FAD</keyword>
<dbReference type="Gene3D" id="3.30.9.90">
    <property type="match status" value="1"/>
</dbReference>
<name>A0A069PDA5_9BURK</name>
<feature type="domain" description="ETF-QO/FixX C-terminal" evidence="8">
    <location>
        <begin position="31"/>
        <end position="68"/>
    </location>
</feature>
<evidence type="ECO:0000256" key="7">
    <source>
        <dbReference type="SAM" id="MobiDB-lite"/>
    </source>
</evidence>
<dbReference type="PANTHER" id="PTHR10617">
    <property type="entry name" value="ELECTRON TRANSFER FLAVOPROTEIN-UBIQUINONE OXIDOREDUCTASE"/>
    <property type="match status" value="1"/>
</dbReference>
<feature type="compositionally biased region" description="Basic residues" evidence="7">
    <location>
        <begin position="1"/>
        <end position="10"/>
    </location>
</feature>
<keyword evidence="4 6" id="KW-0408">Iron</keyword>
<feature type="region of interest" description="Disordered" evidence="7">
    <location>
        <begin position="1"/>
        <end position="22"/>
    </location>
</feature>
<dbReference type="GO" id="GO:0004174">
    <property type="term" value="F:electron-transferring-flavoprotein dehydrogenase activity"/>
    <property type="evidence" value="ECO:0007669"/>
    <property type="project" value="UniProtKB-UniRule"/>
</dbReference>
<dbReference type="AlphaFoldDB" id="A0A069PDA5"/>
<dbReference type="GO" id="GO:0051539">
    <property type="term" value="F:4 iron, 4 sulfur cluster binding"/>
    <property type="evidence" value="ECO:0007669"/>
    <property type="project" value="UniProtKB-UniRule"/>
</dbReference>
<dbReference type="Proteomes" id="UP000027466">
    <property type="component" value="Unassembled WGS sequence"/>
</dbReference>
<keyword evidence="1 6" id="KW-0813">Transport</keyword>
<keyword evidence="6" id="KW-0560">Oxidoreductase</keyword>
<dbReference type="STRING" id="60547.GCA_000751215_00270"/>
<sequence>MPWTLHHQHSDHKMLKPASRCKPITYPKPDGKLTFDRLWSVVISNTNHEENQPGHLTLKDPSVPVNVN</sequence>
<keyword evidence="3 6" id="KW-0249">Electron transport</keyword>
<evidence type="ECO:0000259" key="8">
    <source>
        <dbReference type="Pfam" id="PF05187"/>
    </source>
</evidence>
<comment type="cofactor">
    <cofactor evidence="6">
        <name>[4Fe-4S] cluster</name>
        <dbReference type="ChEBI" id="CHEBI:49883"/>
    </cofactor>
    <text evidence="6">Binds 1 [4Fe-4S] cluster.</text>
</comment>
<reference evidence="9 10" key="1">
    <citation type="submission" date="2014-03" db="EMBL/GenBank/DDBJ databases">
        <title>Draft Genome Sequences of Four Burkholderia Strains.</title>
        <authorList>
            <person name="Liu X.Y."/>
            <person name="Li C.X."/>
            <person name="Xu J.H."/>
        </authorList>
    </citation>
    <scope>NUCLEOTIDE SEQUENCE [LARGE SCALE GENOMIC DNA]</scope>
    <source>
        <strain evidence="9 10">DSM 50014</strain>
    </source>
</reference>
<dbReference type="PANTHER" id="PTHR10617:SF107">
    <property type="entry name" value="ELECTRON TRANSFER FLAVOPROTEIN-UBIQUINONE OXIDOREDUCTASE, MITOCHONDRIAL"/>
    <property type="match status" value="1"/>
</dbReference>
<evidence type="ECO:0000256" key="2">
    <source>
        <dbReference type="ARBA" id="ARBA00022723"/>
    </source>
</evidence>
<dbReference type="EMBL" id="JFHC01000138">
    <property type="protein sequence ID" value="KDR37789.1"/>
    <property type="molecule type" value="Genomic_DNA"/>
</dbReference>
<organism evidence="9 10">
    <name type="scientific">Caballeronia glathei</name>
    <dbReference type="NCBI Taxonomy" id="60547"/>
    <lineage>
        <taxon>Bacteria</taxon>
        <taxon>Pseudomonadati</taxon>
        <taxon>Pseudomonadota</taxon>
        <taxon>Betaproteobacteria</taxon>
        <taxon>Burkholderiales</taxon>
        <taxon>Burkholderiaceae</taxon>
        <taxon>Caballeronia</taxon>
    </lineage>
</organism>
<evidence type="ECO:0000256" key="5">
    <source>
        <dbReference type="ARBA" id="ARBA00023014"/>
    </source>
</evidence>
<dbReference type="EC" id="1.5.5.1" evidence="6"/>
<keyword evidence="2 6" id="KW-0479">Metal-binding</keyword>
<evidence type="ECO:0000256" key="3">
    <source>
        <dbReference type="ARBA" id="ARBA00022982"/>
    </source>
</evidence>
<evidence type="ECO:0000256" key="1">
    <source>
        <dbReference type="ARBA" id="ARBA00022448"/>
    </source>
</evidence>
<keyword evidence="6" id="KW-0830">Ubiquinone</keyword>
<comment type="catalytic activity">
    <reaction evidence="6">
        <text>a ubiquinone + reduced [electron-transfer flavoprotein] = a ubiquinol + oxidized [electron-transfer flavoprotein] + H(+)</text>
        <dbReference type="Rhea" id="RHEA:24052"/>
        <dbReference type="Rhea" id="RHEA-COMP:9565"/>
        <dbReference type="Rhea" id="RHEA-COMP:9566"/>
        <dbReference type="Rhea" id="RHEA-COMP:10685"/>
        <dbReference type="Rhea" id="RHEA-COMP:10686"/>
        <dbReference type="ChEBI" id="CHEBI:15378"/>
        <dbReference type="ChEBI" id="CHEBI:16389"/>
        <dbReference type="ChEBI" id="CHEBI:17976"/>
        <dbReference type="ChEBI" id="CHEBI:57692"/>
        <dbReference type="ChEBI" id="CHEBI:58307"/>
        <dbReference type="EC" id="1.5.5.1"/>
    </reaction>
</comment>
<accession>A0A069PDA5</accession>
<dbReference type="InterPro" id="IPR007859">
    <property type="entry name" value="ETF-QO/FixX_C"/>
</dbReference>
<proteinExistence type="predicted"/>
<keyword evidence="10" id="KW-1185">Reference proteome</keyword>
<gene>
    <name evidence="9" type="ORF">BG61_07140</name>
</gene>
<comment type="function">
    <text evidence="6">Accepts electrons from ETF and reduces ubiquinone.</text>
</comment>
<dbReference type="InterPro" id="IPR040156">
    <property type="entry name" value="ETF-QO"/>
</dbReference>
<keyword evidence="6" id="KW-0285">Flavoprotein</keyword>
<keyword evidence="5 6" id="KW-0411">Iron-sulfur</keyword>
<evidence type="ECO:0000313" key="9">
    <source>
        <dbReference type="EMBL" id="KDR37789.1"/>
    </source>
</evidence>
<dbReference type="GO" id="GO:0046872">
    <property type="term" value="F:metal ion binding"/>
    <property type="evidence" value="ECO:0007669"/>
    <property type="project" value="UniProtKB-KW"/>
</dbReference>
<comment type="cofactor">
    <cofactor evidence="6">
        <name>FAD</name>
        <dbReference type="ChEBI" id="CHEBI:57692"/>
    </cofactor>
</comment>
<comment type="caution">
    <text evidence="9">The sequence shown here is derived from an EMBL/GenBank/DDBJ whole genome shotgun (WGS) entry which is preliminary data.</text>
</comment>
<protein>
    <recommendedName>
        <fullName evidence="6">Electron transfer flavoprotein-ubiquinone oxidoreductase</fullName>
        <shortName evidence="6">ETF-QO</shortName>
        <ecNumber evidence="6">1.5.5.1</ecNumber>
    </recommendedName>
</protein>
<dbReference type="Pfam" id="PF05187">
    <property type="entry name" value="Fer4_ETF_QO"/>
    <property type="match status" value="1"/>
</dbReference>
<evidence type="ECO:0000256" key="6">
    <source>
        <dbReference type="RuleBase" id="RU366068"/>
    </source>
</evidence>